<gene>
    <name evidence="1" type="ORF">S12H4_49720</name>
</gene>
<sequence>ILRLEATDIMKEFVEYARFQGSNKPEMYYIHFTKMVNGLLFIVEGKFKNLRDVMSTPQLMTTGAAEQVVTKGIEEGMKKKVFYKDIYKDVGARVMTFADLTGQSKVIEDHLKITIE</sequence>
<feature type="non-terminal residue" evidence="1">
    <location>
        <position position="1"/>
    </location>
</feature>
<reference evidence="1" key="1">
    <citation type="journal article" date="2014" name="Front. Microbiol.">
        <title>High frequency of phylogenetically diverse reductive dehalogenase-homologous genes in deep subseafloor sedimentary metagenomes.</title>
        <authorList>
            <person name="Kawai M."/>
            <person name="Futagami T."/>
            <person name="Toyoda A."/>
            <person name="Takaki Y."/>
            <person name="Nishi S."/>
            <person name="Hori S."/>
            <person name="Arai W."/>
            <person name="Tsubouchi T."/>
            <person name="Morono Y."/>
            <person name="Uchiyama I."/>
            <person name="Ito T."/>
            <person name="Fujiyama A."/>
            <person name="Inagaki F."/>
            <person name="Takami H."/>
        </authorList>
    </citation>
    <scope>NUCLEOTIDE SEQUENCE</scope>
    <source>
        <strain evidence="1">Expedition CK06-06</strain>
    </source>
</reference>
<dbReference type="AlphaFoldDB" id="X1VV42"/>
<organism evidence="1">
    <name type="scientific">marine sediment metagenome</name>
    <dbReference type="NCBI Taxonomy" id="412755"/>
    <lineage>
        <taxon>unclassified sequences</taxon>
        <taxon>metagenomes</taxon>
        <taxon>ecological metagenomes</taxon>
    </lineage>
</organism>
<dbReference type="EMBL" id="BARW01031223">
    <property type="protein sequence ID" value="GAJ14275.1"/>
    <property type="molecule type" value="Genomic_DNA"/>
</dbReference>
<name>X1VV42_9ZZZZ</name>
<evidence type="ECO:0000313" key="1">
    <source>
        <dbReference type="EMBL" id="GAJ14275.1"/>
    </source>
</evidence>
<comment type="caution">
    <text evidence="1">The sequence shown here is derived from an EMBL/GenBank/DDBJ whole genome shotgun (WGS) entry which is preliminary data.</text>
</comment>
<accession>X1VV42</accession>
<proteinExistence type="predicted"/>
<protein>
    <submittedName>
        <fullName evidence="1">Uncharacterized protein</fullName>
    </submittedName>
</protein>